<evidence type="ECO:0000256" key="1">
    <source>
        <dbReference type="SAM" id="MobiDB-lite"/>
    </source>
</evidence>
<accession>F0W0W2</accession>
<dbReference type="EMBL" id="FR824050">
    <property type="protein sequence ID" value="CCA14686.1"/>
    <property type="molecule type" value="Genomic_DNA"/>
</dbReference>
<organism evidence="2">
    <name type="scientific">Albugo laibachii Nc14</name>
    <dbReference type="NCBI Taxonomy" id="890382"/>
    <lineage>
        <taxon>Eukaryota</taxon>
        <taxon>Sar</taxon>
        <taxon>Stramenopiles</taxon>
        <taxon>Oomycota</taxon>
        <taxon>Peronosporomycetes</taxon>
        <taxon>Albuginales</taxon>
        <taxon>Albuginaceae</taxon>
        <taxon>Albugo</taxon>
    </lineage>
</organism>
<evidence type="ECO:0000313" key="2">
    <source>
        <dbReference type="EMBL" id="CCA14686.1"/>
    </source>
</evidence>
<feature type="compositionally biased region" description="Basic and acidic residues" evidence="1">
    <location>
        <begin position="10"/>
        <end position="23"/>
    </location>
</feature>
<dbReference type="GO" id="GO:0004386">
    <property type="term" value="F:helicase activity"/>
    <property type="evidence" value="ECO:0007669"/>
    <property type="project" value="UniProtKB-KW"/>
</dbReference>
<feature type="region of interest" description="Disordered" evidence="1">
    <location>
        <begin position="1"/>
        <end position="24"/>
    </location>
</feature>
<keyword evidence="2" id="KW-0378">Hydrolase</keyword>
<dbReference type="AlphaFoldDB" id="F0W0W2"/>
<protein>
    <submittedName>
        <fullName evidence="2">DEAD/DEAH box RNA helicase putative</fullName>
    </submittedName>
</protein>
<gene>
    <name evidence="2" type="primary">AlNc14C5G742</name>
    <name evidence="2" type="ORF">ALNC14_008290</name>
</gene>
<dbReference type="HOGENOM" id="CLU_967792_0_0_1"/>
<proteinExistence type="predicted"/>
<name>F0W0W2_9STRA</name>
<keyword evidence="2" id="KW-0067">ATP-binding</keyword>
<reference evidence="2" key="1">
    <citation type="journal article" date="2011" name="PLoS Biol.">
        <title>Gene gain and loss during evolution of obligate parasitism in the white rust pathogen of Arabidopsis thaliana.</title>
        <authorList>
            <person name="Kemen E."/>
            <person name="Gardiner A."/>
            <person name="Schultz-Larsen T."/>
            <person name="Kemen A.C."/>
            <person name="Balmuth A.L."/>
            <person name="Robert-Seilaniantz A."/>
            <person name="Bailey K."/>
            <person name="Holub E."/>
            <person name="Studholme D.J."/>
            <person name="Maclean D."/>
            <person name="Jones J.D."/>
        </authorList>
    </citation>
    <scope>NUCLEOTIDE SEQUENCE</scope>
</reference>
<sequence length="288" mass="32749">MESISPELMSDARRSHEEAEKSFNPKRKNRLRQYVKDRAASCFELASECNNSIWRSQDMKQQVILYKPVTEWNGFLSSKAVITANASFPLIPKILADLNSSINFKTFLRKILGEYLIDGQILEELEQEVDMSPESFDQDAAIVFEEQAAIKWWAVKSGPLANKPSDFYVLEYIGAEMDQDEIKSCYLYQESLAQVGDMPPTEARTLERAKINALICKFERLPIADFTQELVQISVVCQRRSPLVALFRSNTAAEMATQFANGLKDLLEDPIEAQEIAIMSSADWIKDK</sequence>
<reference evidence="2" key="2">
    <citation type="submission" date="2011-02" db="EMBL/GenBank/DDBJ databases">
        <authorList>
            <person name="MacLean D."/>
        </authorList>
    </citation>
    <scope>NUCLEOTIDE SEQUENCE</scope>
</reference>
<keyword evidence="2" id="KW-0347">Helicase</keyword>
<keyword evidence="2" id="KW-0547">Nucleotide-binding</keyword>